<evidence type="ECO:0000259" key="5">
    <source>
        <dbReference type="Pfam" id="PF04198"/>
    </source>
</evidence>
<protein>
    <submittedName>
        <fullName evidence="6">Sugar-binding transcriptional regulator</fullName>
    </submittedName>
</protein>
<dbReference type="InterPro" id="IPR051054">
    <property type="entry name" value="SorC_transcr_regulators"/>
</dbReference>
<organism evidence="6 7">
    <name type="scientific">Lancefieldella parvula</name>
    <dbReference type="NCBI Taxonomy" id="1382"/>
    <lineage>
        <taxon>Bacteria</taxon>
        <taxon>Bacillati</taxon>
        <taxon>Actinomycetota</taxon>
        <taxon>Coriobacteriia</taxon>
        <taxon>Coriobacteriales</taxon>
        <taxon>Atopobiaceae</taxon>
        <taxon>Lancefieldella</taxon>
    </lineage>
</organism>
<sequence>MDEQTYALATKAAWYYYMEDSTQAQIAEVMGVSRAKVIRLLEEARAQGIVQFSFRKNDSQRVSAEQLLIDRFGLKDAFVVPTPLDSSAINQSIAQGAAHYVSDHLREDGYLNIGYGDTVSRMLGFLAKNREESLNVVSLTGGVSYYLPSVGTTAYSMHLFLTPSPLVVSSRQVRDALLDEKSLQDVSTMTEYADMSVVGIGAAVEGATVLRNGILNEGELTVLKMQGAVGDVLNHFMDKDGNLIQTEIEDRVISTDLDKLRQLKNVVGVAGGKDKVTAIKAVLNGGYLNVLITDSDTAAELLLS</sequence>
<feature type="domain" description="Sugar-binding" evidence="5">
    <location>
        <begin position="62"/>
        <end position="302"/>
    </location>
</feature>
<dbReference type="AlphaFoldDB" id="A0A9D5X3Z8"/>
<keyword evidence="2" id="KW-0805">Transcription regulation</keyword>
<evidence type="ECO:0000313" key="6">
    <source>
        <dbReference type="EMBL" id="MBF4803184.1"/>
    </source>
</evidence>
<gene>
    <name evidence="6" type="ORF">HXK24_05145</name>
</gene>
<dbReference type="InterPro" id="IPR036388">
    <property type="entry name" value="WH-like_DNA-bd_sf"/>
</dbReference>
<dbReference type="EMBL" id="JABZGU010000127">
    <property type="protein sequence ID" value="MBF4803184.1"/>
    <property type="molecule type" value="Genomic_DNA"/>
</dbReference>
<dbReference type="GO" id="GO:0003677">
    <property type="term" value="F:DNA binding"/>
    <property type="evidence" value="ECO:0007669"/>
    <property type="project" value="UniProtKB-KW"/>
</dbReference>
<dbReference type="Pfam" id="PF04198">
    <property type="entry name" value="Sugar-bind"/>
    <property type="match status" value="1"/>
</dbReference>
<evidence type="ECO:0000256" key="1">
    <source>
        <dbReference type="ARBA" id="ARBA00010466"/>
    </source>
</evidence>
<evidence type="ECO:0000256" key="2">
    <source>
        <dbReference type="ARBA" id="ARBA00023015"/>
    </source>
</evidence>
<comment type="caution">
    <text evidence="6">The sequence shown here is derived from an EMBL/GenBank/DDBJ whole genome shotgun (WGS) entry which is preliminary data.</text>
</comment>
<keyword evidence="4" id="KW-0804">Transcription</keyword>
<dbReference type="Gene3D" id="1.10.10.10">
    <property type="entry name" value="Winged helix-like DNA-binding domain superfamily/Winged helix DNA-binding domain"/>
    <property type="match status" value="1"/>
</dbReference>
<dbReference type="PANTHER" id="PTHR34294">
    <property type="entry name" value="TRANSCRIPTIONAL REGULATOR-RELATED"/>
    <property type="match status" value="1"/>
</dbReference>
<name>A0A9D5X3Z8_9ACTN</name>
<dbReference type="SUPFAM" id="SSF100950">
    <property type="entry name" value="NagB/RpiA/CoA transferase-like"/>
    <property type="match status" value="1"/>
</dbReference>
<dbReference type="Gene3D" id="3.40.50.1360">
    <property type="match status" value="1"/>
</dbReference>
<dbReference type="InterPro" id="IPR007324">
    <property type="entry name" value="Sugar-bd_dom_put"/>
</dbReference>
<evidence type="ECO:0000256" key="4">
    <source>
        <dbReference type="ARBA" id="ARBA00023163"/>
    </source>
</evidence>
<keyword evidence="3" id="KW-0238">DNA-binding</keyword>
<dbReference type="GO" id="GO:0030246">
    <property type="term" value="F:carbohydrate binding"/>
    <property type="evidence" value="ECO:0007669"/>
    <property type="project" value="InterPro"/>
</dbReference>
<proteinExistence type="inferred from homology"/>
<evidence type="ECO:0000313" key="7">
    <source>
        <dbReference type="Proteomes" id="UP000787322"/>
    </source>
</evidence>
<evidence type="ECO:0000256" key="3">
    <source>
        <dbReference type="ARBA" id="ARBA00023125"/>
    </source>
</evidence>
<comment type="similarity">
    <text evidence="1">Belongs to the SorC transcriptional regulatory family.</text>
</comment>
<dbReference type="InterPro" id="IPR037171">
    <property type="entry name" value="NagB/RpiA_transferase-like"/>
</dbReference>
<dbReference type="PANTHER" id="PTHR34294:SF1">
    <property type="entry name" value="TRANSCRIPTIONAL REGULATOR LSRR"/>
    <property type="match status" value="1"/>
</dbReference>
<dbReference type="Proteomes" id="UP000787322">
    <property type="component" value="Unassembled WGS sequence"/>
</dbReference>
<accession>A0A9D5X3Z8</accession>
<reference evidence="6" key="1">
    <citation type="submission" date="2020-04" db="EMBL/GenBank/DDBJ databases">
        <title>Deep metagenomics examines the oral microbiome during advanced dental caries in children, revealing novel taxa and co-occurrences with host molecules.</title>
        <authorList>
            <person name="Baker J.L."/>
            <person name="Morton J.T."/>
            <person name="Dinis M."/>
            <person name="Alvarez R."/>
            <person name="Tran N.C."/>
            <person name="Knight R."/>
            <person name="Edlund A."/>
        </authorList>
    </citation>
    <scope>NUCLEOTIDE SEQUENCE</scope>
    <source>
        <strain evidence="6">JCVI_3_bin.11</strain>
    </source>
</reference>